<keyword evidence="2" id="KW-0812">Transmembrane</keyword>
<feature type="transmembrane region" description="Helical" evidence="2">
    <location>
        <begin position="169"/>
        <end position="192"/>
    </location>
</feature>
<dbReference type="Proteomes" id="UP001273166">
    <property type="component" value="Unassembled WGS sequence"/>
</dbReference>
<dbReference type="EMBL" id="JAUDZG010000001">
    <property type="protein sequence ID" value="KAK3310717.1"/>
    <property type="molecule type" value="Genomic_DNA"/>
</dbReference>
<evidence type="ECO:0000313" key="3">
    <source>
        <dbReference type="EMBL" id="KAK3310717.1"/>
    </source>
</evidence>
<gene>
    <name evidence="3" type="ORF">B0T15DRAFT_46744</name>
</gene>
<dbReference type="AlphaFoldDB" id="A0AAJ0H2M7"/>
<name>A0AAJ0H2M7_9PEZI</name>
<evidence type="ECO:0000256" key="1">
    <source>
        <dbReference type="SAM" id="MobiDB-lite"/>
    </source>
</evidence>
<reference evidence="3" key="1">
    <citation type="journal article" date="2023" name="Mol. Phylogenet. Evol.">
        <title>Genome-scale phylogeny and comparative genomics of the fungal order Sordariales.</title>
        <authorList>
            <person name="Hensen N."/>
            <person name="Bonometti L."/>
            <person name="Westerberg I."/>
            <person name="Brannstrom I.O."/>
            <person name="Guillou S."/>
            <person name="Cros-Aarteil S."/>
            <person name="Calhoun S."/>
            <person name="Haridas S."/>
            <person name="Kuo A."/>
            <person name="Mondo S."/>
            <person name="Pangilinan J."/>
            <person name="Riley R."/>
            <person name="LaButti K."/>
            <person name="Andreopoulos B."/>
            <person name="Lipzen A."/>
            <person name="Chen C."/>
            <person name="Yan M."/>
            <person name="Daum C."/>
            <person name="Ng V."/>
            <person name="Clum A."/>
            <person name="Steindorff A."/>
            <person name="Ohm R.A."/>
            <person name="Martin F."/>
            <person name="Silar P."/>
            <person name="Natvig D.O."/>
            <person name="Lalanne C."/>
            <person name="Gautier V."/>
            <person name="Ament-Velasquez S.L."/>
            <person name="Kruys A."/>
            <person name="Hutchinson M.I."/>
            <person name="Powell A.J."/>
            <person name="Barry K."/>
            <person name="Miller A.N."/>
            <person name="Grigoriev I.V."/>
            <person name="Debuchy R."/>
            <person name="Gladieux P."/>
            <person name="Hiltunen Thoren M."/>
            <person name="Johannesson H."/>
        </authorList>
    </citation>
    <scope>NUCLEOTIDE SEQUENCE</scope>
    <source>
        <strain evidence="3">CBS 333.67</strain>
    </source>
</reference>
<sequence length="287" mass="30787">MGLLDDAASIISARTSTSKRASGSKSHRKSSGHHHSHSRKDRSKSRSRSQSRHRSSRSTVGGGISGVAASIFGGGDDDDNGLDYGRSDHPREHRRRSKDKDDDGTRSFFSLPDPSRSSFFSGFGGRPSGSGPSYYRRSPRPGFVSRMFKKLKRLLRDLVYYAKRHPMKVFMLVLMPLLTGGALTALLARFGLRLPPFLERMLGLAARAGAGDSLGVVGEAVRMVSGGGGGGARVTRTTTSMVQRGREGSGMAWEARRTMSERGDYGLGGGGGGWGDGLKKGIANFFS</sequence>
<dbReference type="GeneID" id="87884809"/>
<keyword evidence="4" id="KW-1185">Reference proteome</keyword>
<reference evidence="3" key="2">
    <citation type="submission" date="2023-06" db="EMBL/GenBank/DDBJ databases">
        <authorList>
            <consortium name="Lawrence Berkeley National Laboratory"/>
            <person name="Mondo S.J."/>
            <person name="Hensen N."/>
            <person name="Bonometti L."/>
            <person name="Westerberg I."/>
            <person name="Brannstrom I.O."/>
            <person name="Guillou S."/>
            <person name="Cros-Aarteil S."/>
            <person name="Calhoun S."/>
            <person name="Haridas S."/>
            <person name="Kuo A."/>
            <person name="Pangilinan J."/>
            <person name="Riley R."/>
            <person name="Labutti K."/>
            <person name="Andreopoulos B."/>
            <person name="Lipzen A."/>
            <person name="Chen C."/>
            <person name="Yanf M."/>
            <person name="Daum C."/>
            <person name="Ng V."/>
            <person name="Clum A."/>
            <person name="Steindorff A."/>
            <person name="Ohm R."/>
            <person name="Martin F."/>
            <person name="Silar P."/>
            <person name="Natvig D."/>
            <person name="Lalanne C."/>
            <person name="Gautier V."/>
            <person name="Ament-Velasquez S.L."/>
            <person name="Kruys A."/>
            <person name="Hutchinson M.I."/>
            <person name="Powell A.J."/>
            <person name="Barry K."/>
            <person name="Miller A.N."/>
            <person name="Grigoriev I.V."/>
            <person name="Debuchy R."/>
            <person name="Gladieux P."/>
            <person name="Thoren M.H."/>
            <person name="Johannesson H."/>
        </authorList>
    </citation>
    <scope>NUCLEOTIDE SEQUENCE</scope>
    <source>
        <strain evidence="3">CBS 333.67</strain>
    </source>
</reference>
<organism evidence="3 4">
    <name type="scientific">Chaetomium strumarium</name>
    <dbReference type="NCBI Taxonomy" id="1170767"/>
    <lineage>
        <taxon>Eukaryota</taxon>
        <taxon>Fungi</taxon>
        <taxon>Dikarya</taxon>
        <taxon>Ascomycota</taxon>
        <taxon>Pezizomycotina</taxon>
        <taxon>Sordariomycetes</taxon>
        <taxon>Sordariomycetidae</taxon>
        <taxon>Sordariales</taxon>
        <taxon>Chaetomiaceae</taxon>
        <taxon>Chaetomium</taxon>
    </lineage>
</organism>
<keyword evidence="2" id="KW-1133">Transmembrane helix</keyword>
<feature type="region of interest" description="Disordered" evidence="1">
    <location>
        <begin position="1"/>
        <end position="113"/>
    </location>
</feature>
<keyword evidence="2" id="KW-0472">Membrane</keyword>
<evidence type="ECO:0000313" key="4">
    <source>
        <dbReference type="Proteomes" id="UP001273166"/>
    </source>
</evidence>
<protein>
    <submittedName>
        <fullName evidence="3">Uncharacterized protein</fullName>
    </submittedName>
</protein>
<comment type="caution">
    <text evidence="3">The sequence shown here is derived from an EMBL/GenBank/DDBJ whole genome shotgun (WGS) entry which is preliminary data.</text>
</comment>
<feature type="compositionally biased region" description="Basic residues" evidence="1">
    <location>
        <begin position="25"/>
        <end position="56"/>
    </location>
</feature>
<dbReference type="RefSeq" id="XP_062726497.1">
    <property type="nucleotide sequence ID" value="XM_062865980.1"/>
</dbReference>
<feature type="compositionally biased region" description="Low complexity" evidence="1">
    <location>
        <begin position="7"/>
        <end position="24"/>
    </location>
</feature>
<accession>A0AAJ0H2M7</accession>
<proteinExistence type="predicted"/>
<evidence type="ECO:0000256" key="2">
    <source>
        <dbReference type="SAM" id="Phobius"/>
    </source>
</evidence>